<evidence type="ECO:0000313" key="4">
    <source>
        <dbReference type="EMBL" id="OWK07266.1"/>
    </source>
</evidence>
<comment type="caution">
    <text evidence="4">The sequence shown here is derived from an EMBL/GenBank/DDBJ whole genome shotgun (WGS) entry which is preliminary data.</text>
</comment>
<dbReference type="GO" id="GO:0007266">
    <property type="term" value="P:Rho protein signal transduction"/>
    <property type="evidence" value="ECO:0007669"/>
    <property type="project" value="InterPro"/>
</dbReference>
<dbReference type="InterPro" id="IPR036723">
    <property type="entry name" value="Alpha-catenin/vinculin-like_sf"/>
</dbReference>
<feature type="compositionally biased region" description="Polar residues" evidence="3">
    <location>
        <begin position="1"/>
        <end position="10"/>
    </location>
</feature>
<dbReference type="Proteomes" id="UP000242450">
    <property type="component" value="Chromosome 16"/>
</dbReference>
<protein>
    <submittedName>
        <fullName evidence="4">CTNNAL1</fullName>
    </submittedName>
</protein>
<dbReference type="SUPFAM" id="SSF47220">
    <property type="entry name" value="alpha-catenin/vinculin-like"/>
    <property type="match status" value="1"/>
</dbReference>
<dbReference type="GO" id="GO:0007155">
    <property type="term" value="P:cell adhesion"/>
    <property type="evidence" value="ECO:0007669"/>
    <property type="project" value="InterPro"/>
</dbReference>
<sequence>MSVEKNSANLRSLKADKPDSEEQAKIAKLGLKLGLLTSDANCEIEKWEDQENEVVLYGRNMSSMAYSLYLFTR</sequence>
<organism evidence="4 5">
    <name type="scientific">Cervus elaphus hippelaphus</name>
    <name type="common">European red deer</name>
    <dbReference type="NCBI Taxonomy" id="46360"/>
    <lineage>
        <taxon>Eukaryota</taxon>
        <taxon>Metazoa</taxon>
        <taxon>Chordata</taxon>
        <taxon>Craniata</taxon>
        <taxon>Vertebrata</taxon>
        <taxon>Euteleostomi</taxon>
        <taxon>Mammalia</taxon>
        <taxon>Eutheria</taxon>
        <taxon>Laurasiatheria</taxon>
        <taxon>Artiodactyla</taxon>
        <taxon>Ruminantia</taxon>
        <taxon>Pecora</taxon>
        <taxon>Cervidae</taxon>
        <taxon>Cervinae</taxon>
        <taxon>Cervus</taxon>
    </lineage>
</organism>
<gene>
    <name evidence="4" type="ORF">Celaphus_00016952</name>
</gene>
<comment type="subcellular location">
    <subcellularLocation>
        <location evidence="1">Cytoplasm</location>
    </subcellularLocation>
</comment>
<feature type="region of interest" description="Disordered" evidence="3">
    <location>
        <begin position="1"/>
        <end position="20"/>
    </location>
</feature>
<dbReference type="EMBL" id="MKHE01000016">
    <property type="protein sequence ID" value="OWK07266.1"/>
    <property type="molecule type" value="Genomic_DNA"/>
</dbReference>
<dbReference type="GO" id="GO:0005737">
    <property type="term" value="C:cytoplasm"/>
    <property type="evidence" value="ECO:0007669"/>
    <property type="project" value="UniProtKB-SubCell"/>
</dbReference>
<dbReference type="PANTHER" id="PTHR46342">
    <property type="entry name" value="ALPHA-CATULIN"/>
    <property type="match status" value="1"/>
</dbReference>
<proteinExistence type="predicted"/>
<dbReference type="Gene3D" id="1.20.120.230">
    <property type="entry name" value="Alpha-catenin/vinculin-like"/>
    <property type="match status" value="1"/>
</dbReference>
<reference evidence="4 5" key="1">
    <citation type="journal article" date="2018" name="Mol. Genet. Genomics">
        <title>The red deer Cervus elaphus genome CerEla1.0: sequencing, annotating, genes, and chromosomes.</title>
        <authorList>
            <person name="Bana N.A."/>
            <person name="Nyiri A."/>
            <person name="Nagy J."/>
            <person name="Frank K."/>
            <person name="Nagy T."/>
            <person name="Steger V."/>
            <person name="Schiller M."/>
            <person name="Lakatos P."/>
            <person name="Sugar L."/>
            <person name="Horn P."/>
            <person name="Barta E."/>
            <person name="Orosz L."/>
        </authorList>
    </citation>
    <scope>NUCLEOTIDE SEQUENCE [LARGE SCALE GENOMIC DNA]</scope>
    <source>
        <strain evidence="4">Hungarian</strain>
    </source>
</reference>
<dbReference type="PANTHER" id="PTHR46342:SF1">
    <property type="entry name" value="ALPHA-CATULIN"/>
    <property type="match status" value="1"/>
</dbReference>
<evidence type="ECO:0000256" key="2">
    <source>
        <dbReference type="ARBA" id="ARBA00022490"/>
    </source>
</evidence>
<evidence type="ECO:0000313" key="5">
    <source>
        <dbReference type="Proteomes" id="UP000242450"/>
    </source>
</evidence>
<dbReference type="InterPro" id="IPR030045">
    <property type="entry name" value="CTNNAL1"/>
</dbReference>
<keyword evidence="5" id="KW-1185">Reference proteome</keyword>
<evidence type="ECO:0000256" key="1">
    <source>
        <dbReference type="ARBA" id="ARBA00004496"/>
    </source>
</evidence>
<accession>A0A212CMJ6</accession>
<keyword evidence="2" id="KW-0963">Cytoplasm</keyword>
<name>A0A212CMJ6_CEREH</name>
<evidence type="ECO:0000256" key="3">
    <source>
        <dbReference type="SAM" id="MobiDB-lite"/>
    </source>
</evidence>
<dbReference type="OrthoDB" id="9933814at2759"/>
<dbReference type="AlphaFoldDB" id="A0A212CMJ6"/>
<dbReference type="GO" id="GO:0051015">
    <property type="term" value="F:actin filament binding"/>
    <property type="evidence" value="ECO:0007669"/>
    <property type="project" value="InterPro"/>
</dbReference>